<dbReference type="InterPro" id="IPR004821">
    <property type="entry name" value="Cyt_trans-like"/>
</dbReference>
<evidence type="ECO:0000256" key="7">
    <source>
        <dbReference type="ARBA" id="ARBA00022741"/>
    </source>
</evidence>
<keyword evidence="8 11" id="KW-0067">ATP-binding</keyword>
<dbReference type="EMBL" id="AQQZ01000003">
    <property type="protein sequence ID" value="KNG94452.1"/>
    <property type="molecule type" value="Genomic_DNA"/>
</dbReference>
<evidence type="ECO:0000259" key="12">
    <source>
        <dbReference type="Pfam" id="PF01467"/>
    </source>
</evidence>
<evidence type="ECO:0000256" key="2">
    <source>
        <dbReference type="ARBA" id="ARBA00005019"/>
    </source>
</evidence>
<dbReference type="OrthoDB" id="5295945at2"/>
<dbReference type="NCBIfam" id="TIGR00482">
    <property type="entry name" value="nicotinate (nicotinamide) nucleotide adenylyltransferase"/>
    <property type="match status" value="1"/>
</dbReference>
<dbReference type="RefSeq" id="WP_050530608.1">
    <property type="nucleotide sequence ID" value="NZ_AQQZ01000003.1"/>
</dbReference>
<name>A0A0L1JRY1_9RHOB</name>
<dbReference type="HAMAP" id="MF_00244">
    <property type="entry name" value="NaMN_adenylyltr"/>
    <property type="match status" value="1"/>
</dbReference>
<evidence type="ECO:0000256" key="11">
    <source>
        <dbReference type="HAMAP-Rule" id="MF_00244"/>
    </source>
</evidence>
<keyword evidence="14" id="KW-1185">Reference proteome</keyword>
<evidence type="ECO:0000256" key="8">
    <source>
        <dbReference type="ARBA" id="ARBA00022840"/>
    </source>
</evidence>
<dbReference type="EC" id="2.7.7.18" evidence="11"/>
<evidence type="ECO:0000256" key="4">
    <source>
        <dbReference type="ARBA" id="ARBA00022642"/>
    </source>
</evidence>
<gene>
    <name evidence="11" type="primary">nadD</name>
    <name evidence="13" type="ORF">ATO11_08215</name>
</gene>
<dbReference type="PANTHER" id="PTHR39321:SF3">
    <property type="entry name" value="PHOSPHOPANTETHEINE ADENYLYLTRANSFERASE"/>
    <property type="match status" value="1"/>
</dbReference>
<dbReference type="AlphaFoldDB" id="A0A0L1JRY1"/>
<evidence type="ECO:0000256" key="5">
    <source>
        <dbReference type="ARBA" id="ARBA00022679"/>
    </source>
</evidence>
<evidence type="ECO:0000256" key="6">
    <source>
        <dbReference type="ARBA" id="ARBA00022695"/>
    </source>
</evidence>
<dbReference type="InterPro" id="IPR005248">
    <property type="entry name" value="NadD/NMNAT"/>
</dbReference>
<comment type="pathway">
    <text evidence="2 11">Cofactor biosynthesis; NAD(+) biosynthesis; deamido-NAD(+) from nicotinate D-ribonucleotide: step 1/1.</text>
</comment>
<dbReference type="STRING" id="1317121.ATO11_08215"/>
<keyword evidence="5 11" id="KW-0808">Transferase</keyword>
<comment type="function">
    <text evidence="1 11">Catalyzes the reversible adenylation of nicotinate mononucleotide (NaMN) to nicotinic acid adenine dinucleotide (NaAD).</text>
</comment>
<protein>
    <recommendedName>
        <fullName evidence="11">Probable nicotinate-nucleotide adenylyltransferase</fullName>
        <ecNumber evidence="11">2.7.7.18</ecNumber>
    </recommendedName>
    <alternativeName>
        <fullName evidence="11">Deamido-NAD(+) diphosphorylase</fullName>
    </alternativeName>
    <alternativeName>
        <fullName evidence="11">Deamido-NAD(+) pyrophosphorylase</fullName>
    </alternativeName>
    <alternativeName>
        <fullName evidence="11">Nicotinate mononucleotide adenylyltransferase</fullName>
        <shortName evidence="11">NaMN adenylyltransferase</shortName>
    </alternativeName>
</protein>
<comment type="caution">
    <text evidence="13">The sequence shown here is derived from an EMBL/GenBank/DDBJ whole genome shotgun (WGS) entry which is preliminary data.</text>
</comment>
<reference evidence="13 14" key="1">
    <citation type="journal article" date="2015" name="Int. J. Syst. Evol. Microbiol.">
        <title>Aestuariivita atlantica sp. nov., isolated from deep sea sediment of the Atlantic Ocean.</title>
        <authorList>
            <person name="Li G."/>
            <person name="Lai Q."/>
            <person name="Du Y."/>
            <person name="Liu X."/>
            <person name="Sun F."/>
            <person name="Shao Z."/>
        </authorList>
    </citation>
    <scope>NUCLEOTIDE SEQUENCE [LARGE SCALE GENOMIC DNA]</scope>
    <source>
        <strain evidence="13 14">22II-S11-z3</strain>
    </source>
</reference>
<comment type="similarity">
    <text evidence="3 11">Belongs to the NadD family.</text>
</comment>
<dbReference type="CDD" id="cd02165">
    <property type="entry name" value="NMNAT"/>
    <property type="match status" value="1"/>
</dbReference>
<keyword evidence="9 11" id="KW-0520">NAD</keyword>
<evidence type="ECO:0000256" key="1">
    <source>
        <dbReference type="ARBA" id="ARBA00002324"/>
    </source>
</evidence>
<keyword evidence="6 11" id="KW-0548">Nucleotidyltransferase</keyword>
<feature type="domain" description="Cytidyltransferase-like" evidence="12">
    <location>
        <begin position="13"/>
        <end position="191"/>
    </location>
</feature>
<dbReference type="Pfam" id="PF01467">
    <property type="entry name" value="CTP_transf_like"/>
    <property type="match status" value="1"/>
</dbReference>
<evidence type="ECO:0000313" key="14">
    <source>
        <dbReference type="Proteomes" id="UP000036938"/>
    </source>
</evidence>
<proteinExistence type="inferred from homology"/>
<evidence type="ECO:0000256" key="10">
    <source>
        <dbReference type="ARBA" id="ARBA00048721"/>
    </source>
</evidence>
<comment type="catalytic activity">
    <reaction evidence="10 11">
        <text>nicotinate beta-D-ribonucleotide + ATP + H(+) = deamido-NAD(+) + diphosphate</text>
        <dbReference type="Rhea" id="RHEA:22860"/>
        <dbReference type="ChEBI" id="CHEBI:15378"/>
        <dbReference type="ChEBI" id="CHEBI:30616"/>
        <dbReference type="ChEBI" id="CHEBI:33019"/>
        <dbReference type="ChEBI" id="CHEBI:57502"/>
        <dbReference type="ChEBI" id="CHEBI:58437"/>
        <dbReference type="EC" id="2.7.7.18"/>
    </reaction>
</comment>
<dbReference type="Proteomes" id="UP000036938">
    <property type="component" value="Unassembled WGS sequence"/>
</dbReference>
<dbReference type="GO" id="GO:0005524">
    <property type="term" value="F:ATP binding"/>
    <property type="evidence" value="ECO:0007669"/>
    <property type="project" value="UniProtKB-KW"/>
</dbReference>
<dbReference type="PANTHER" id="PTHR39321">
    <property type="entry name" value="NICOTINATE-NUCLEOTIDE ADENYLYLTRANSFERASE-RELATED"/>
    <property type="match status" value="1"/>
</dbReference>
<keyword evidence="4 11" id="KW-0662">Pyridine nucleotide biosynthesis</keyword>
<keyword evidence="7 11" id="KW-0547">Nucleotide-binding</keyword>
<dbReference type="NCBIfam" id="NF000843">
    <property type="entry name" value="PRK00071.2-2"/>
    <property type="match status" value="1"/>
</dbReference>
<sequence>MQTGFQSRRAIGILGGSFDPAHAGHLHISKAALRVFGLREVWWLMSPGNPLKARGPAELGRRIAAAEALIDTPRIKVSDFEARAGSHYTAETLALLTRAYPRERFVWLMGADNLAQFHRWQNWEDILARVPVGVFARPGDRQAALNSKTARIYRHARLKGRRARLLAQAEAPAWAFVSLSMRNVSSSAIRAAGGWQSG</sequence>
<dbReference type="UniPathway" id="UPA00253">
    <property type="reaction ID" value="UER00332"/>
</dbReference>
<dbReference type="SUPFAM" id="SSF52374">
    <property type="entry name" value="Nucleotidylyl transferase"/>
    <property type="match status" value="1"/>
</dbReference>
<dbReference type="Gene3D" id="3.40.50.620">
    <property type="entry name" value="HUPs"/>
    <property type="match status" value="1"/>
</dbReference>
<evidence type="ECO:0000313" key="13">
    <source>
        <dbReference type="EMBL" id="KNG94452.1"/>
    </source>
</evidence>
<dbReference type="InterPro" id="IPR014729">
    <property type="entry name" value="Rossmann-like_a/b/a_fold"/>
</dbReference>
<dbReference type="PATRIC" id="fig|1317121.7.peg.2253"/>
<dbReference type="GO" id="GO:0004515">
    <property type="term" value="F:nicotinate-nucleotide adenylyltransferase activity"/>
    <property type="evidence" value="ECO:0007669"/>
    <property type="project" value="UniProtKB-UniRule"/>
</dbReference>
<organism evidence="13 14">
    <name type="scientific">Pseudaestuariivita atlantica</name>
    <dbReference type="NCBI Taxonomy" id="1317121"/>
    <lineage>
        <taxon>Bacteria</taxon>
        <taxon>Pseudomonadati</taxon>
        <taxon>Pseudomonadota</taxon>
        <taxon>Alphaproteobacteria</taxon>
        <taxon>Rhodobacterales</taxon>
        <taxon>Paracoccaceae</taxon>
        <taxon>Pseudaestuariivita</taxon>
    </lineage>
</organism>
<evidence type="ECO:0000256" key="3">
    <source>
        <dbReference type="ARBA" id="ARBA00009014"/>
    </source>
</evidence>
<dbReference type="GO" id="GO:0009435">
    <property type="term" value="P:NAD+ biosynthetic process"/>
    <property type="evidence" value="ECO:0007669"/>
    <property type="project" value="UniProtKB-UniRule"/>
</dbReference>
<accession>A0A0L1JRY1</accession>
<evidence type="ECO:0000256" key="9">
    <source>
        <dbReference type="ARBA" id="ARBA00023027"/>
    </source>
</evidence>